<dbReference type="RefSeq" id="YP_184870.1">
    <property type="nucleotide sequence ID" value="NC_006656.1"/>
</dbReference>
<evidence type="ECO:0000256" key="5">
    <source>
        <dbReference type="ARBA" id="ARBA00037244"/>
    </source>
</evidence>
<keyword evidence="2" id="KW-0677">Repeat</keyword>
<dbReference type="PANTHER" id="PTHR46680">
    <property type="entry name" value="NF-KAPPA-B INHIBITOR ALPHA"/>
    <property type="match status" value="1"/>
</dbReference>
<dbReference type="EMBL" id="AJ632327">
    <property type="protein sequence ID" value="CAG17492.1"/>
    <property type="molecule type" value="Genomic_DNA"/>
</dbReference>
<keyword evidence="4" id="KW-0040">ANK repeat</keyword>
<gene>
    <name evidence="6" type="primary">ank5</name>
    <name evidence="6" type="ORF">CcBV_26.2</name>
</gene>
<proteinExistence type="predicted"/>
<dbReference type="PANTHER" id="PTHR46680:SF3">
    <property type="entry name" value="NF-KAPPA-B INHIBITOR CACTUS"/>
    <property type="match status" value="1"/>
</dbReference>
<evidence type="ECO:0000313" key="7">
    <source>
        <dbReference type="Proteomes" id="UP000203537"/>
    </source>
</evidence>
<comment type="function">
    <text evidence="5">Suppresses the host immune response through NF-kappa-B inactivation. Possesses ankyrin repeat domains required for NF-kappa-B binding but lacks the regulatory regions required for dissociation from NF-kappa-B and degradation. Therefore, prevents host NF-kappa-B release and subsequent activation.</text>
</comment>
<dbReference type="OrthoDB" id="24849at10239"/>
<protein>
    <submittedName>
        <fullName evidence="6">Ank5 protein</fullName>
    </submittedName>
</protein>
<organism evidence="6 7">
    <name type="scientific">Bracoviriform congregatae</name>
    <dbReference type="NCBI Taxonomy" id="39640"/>
    <lineage>
        <taxon>Viruses</taxon>
        <taxon>Viruses incertae sedis</taxon>
        <taxon>Polydnaviriformidae</taxon>
        <taxon>Bracoviriform</taxon>
    </lineage>
</organism>
<reference evidence="6 7" key="1">
    <citation type="journal article" date="2004" name="Science">
        <title>Genome sequence of a polydnavirus: insights into symbiotic virus evolution.</title>
        <authorList>
            <person name="Espagne E."/>
            <person name="Dupuy C."/>
            <person name="Huguet E."/>
            <person name="Cattolico L."/>
            <person name="Provost B."/>
            <person name="Martins N."/>
            <person name="Poirie M."/>
            <person name="Periquet G."/>
            <person name="Drezen J.M."/>
        </authorList>
    </citation>
    <scope>NUCLEOTIDE SEQUENCE [LARGE SCALE GENOMIC DNA]</scope>
</reference>
<evidence type="ECO:0000256" key="4">
    <source>
        <dbReference type="ARBA" id="ARBA00023043"/>
    </source>
</evidence>
<dbReference type="Gene3D" id="1.25.40.20">
    <property type="entry name" value="Ankyrin repeat-containing domain"/>
    <property type="match status" value="1"/>
</dbReference>
<accession>Q5ZNW2</accession>
<dbReference type="GO" id="GO:0051059">
    <property type="term" value="F:NF-kappaB binding"/>
    <property type="evidence" value="ECO:0007669"/>
    <property type="project" value="TreeGrafter"/>
</dbReference>
<evidence type="ECO:0000313" key="6">
    <source>
        <dbReference type="EMBL" id="CAG17492.1"/>
    </source>
</evidence>
<sequence>MGSNKFLQMLSNKSCSGENYFHEACKAHSLMMTERNYNGEQCTHFIAKDDVFRRETSSGADINGQESLSGFTPLHLCVWERYYELAEWLCKRPDINLKATNYAGQTVYQLAEEQNDVILKEMLKAAGAKYEPSNVRRSVRSAKRKCSE</sequence>
<keyword evidence="3" id="KW-1100">Inhibition of host NF-kappa-B by virus</keyword>
<keyword evidence="1" id="KW-0945">Host-virus interaction</keyword>
<dbReference type="InterPro" id="IPR051070">
    <property type="entry name" value="NF-kappa-B_inhibitor"/>
</dbReference>
<dbReference type="InterPro" id="IPR036770">
    <property type="entry name" value="Ankyrin_rpt-contain_sf"/>
</dbReference>
<dbReference type="GO" id="GO:0071356">
    <property type="term" value="P:cellular response to tumor necrosis factor"/>
    <property type="evidence" value="ECO:0007669"/>
    <property type="project" value="TreeGrafter"/>
</dbReference>
<evidence type="ECO:0000256" key="3">
    <source>
        <dbReference type="ARBA" id="ARBA00022863"/>
    </source>
</evidence>
<dbReference type="KEGG" id="vg:3238804"/>
<name>Q5ZNW2_9VIRU</name>
<dbReference type="Proteomes" id="UP000203537">
    <property type="component" value="Genome"/>
</dbReference>
<dbReference type="GeneID" id="3238804"/>
<dbReference type="GO" id="GO:0085034">
    <property type="term" value="P:symbiont-mediated suppression of host NF-kappaB cascade"/>
    <property type="evidence" value="ECO:0007669"/>
    <property type="project" value="UniProtKB-KW"/>
</dbReference>
<evidence type="ECO:0000256" key="1">
    <source>
        <dbReference type="ARBA" id="ARBA00022581"/>
    </source>
</evidence>
<evidence type="ECO:0000256" key="2">
    <source>
        <dbReference type="ARBA" id="ARBA00022737"/>
    </source>
</evidence>
<dbReference type="InterPro" id="IPR002110">
    <property type="entry name" value="Ankyrin_rpt"/>
</dbReference>
<dbReference type="SUPFAM" id="SSF48403">
    <property type="entry name" value="Ankyrin repeat"/>
    <property type="match status" value="1"/>
</dbReference>
<dbReference type="Pfam" id="PF13637">
    <property type="entry name" value="Ank_4"/>
    <property type="match status" value="1"/>
</dbReference>